<feature type="region of interest" description="Disordered" evidence="1">
    <location>
        <begin position="201"/>
        <end position="227"/>
    </location>
</feature>
<sequence>MNHRALFIVALILALLLHSGAGILMLHDEKSRIREYQQAPIQIQLIPEAQFPPESPAMTEQEEASAPEEIEREATQESSELTADKPEETTGADAEENGSKEETSDSEHKKIHEEAKYRQNISKGGDLMRENILPPREEGGYSRTVSTDQDPYQKLVEDAIALLEDTPFLDKEWKDEPTGEEDPTYYSPEFIDLLKRYNPTEPIRKEETPDNSEALTPEEAEVSDIDQFGNPKPVTLIVNHVAPQIDIAKIEEIAKKKEAEKERIHNTNIINAAGSQIRRQEYNVSLASSQCYDIYIKGSNRKYSAIVMIFDNPKGTGIYKSTGNLQLDTCIIEMTNQFIQIPAEMEHIRKNAPRMGNGKGYLLNASF</sequence>
<feature type="compositionally biased region" description="Acidic residues" evidence="1">
    <location>
        <begin position="60"/>
        <end position="71"/>
    </location>
</feature>
<dbReference type="Proteomes" id="UP000823934">
    <property type="component" value="Unassembled WGS sequence"/>
</dbReference>
<organism evidence="2 3">
    <name type="scientific">Candidatus Ignatzschineria merdigallinarum</name>
    <dbReference type="NCBI Taxonomy" id="2838621"/>
    <lineage>
        <taxon>Bacteria</taxon>
        <taxon>Pseudomonadati</taxon>
        <taxon>Pseudomonadota</taxon>
        <taxon>Gammaproteobacteria</taxon>
        <taxon>Cardiobacteriales</taxon>
        <taxon>Ignatzschineriaceae</taxon>
        <taxon>Ignatzschineria</taxon>
    </lineage>
</organism>
<name>A0A9D1Q899_9GAMM</name>
<reference evidence="2" key="2">
    <citation type="submission" date="2021-04" db="EMBL/GenBank/DDBJ databases">
        <authorList>
            <person name="Gilroy R."/>
        </authorList>
    </citation>
    <scope>NUCLEOTIDE SEQUENCE</scope>
    <source>
        <strain evidence="2">CHK160-9182</strain>
    </source>
</reference>
<reference evidence="2" key="1">
    <citation type="journal article" date="2021" name="PeerJ">
        <title>Extensive microbial diversity within the chicken gut microbiome revealed by metagenomics and culture.</title>
        <authorList>
            <person name="Gilroy R."/>
            <person name="Ravi A."/>
            <person name="Getino M."/>
            <person name="Pursley I."/>
            <person name="Horton D.L."/>
            <person name="Alikhan N.F."/>
            <person name="Baker D."/>
            <person name="Gharbi K."/>
            <person name="Hall N."/>
            <person name="Watson M."/>
            <person name="Adriaenssens E.M."/>
            <person name="Foster-Nyarko E."/>
            <person name="Jarju S."/>
            <person name="Secka A."/>
            <person name="Antonio M."/>
            <person name="Oren A."/>
            <person name="Chaudhuri R.R."/>
            <person name="La Ragione R."/>
            <person name="Hildebrand F."/>
            <person name="Pallen M.J."/>
        </authorList>
    </citation>
    <scope>NUCLEOTIDE SEQUENCE</scope>
    <source>
        <strain evidence="2">CHK160-9182</strain>
    </source>
</reference>
<evidence type="ECO:0000256" key="1">
    <source>
        <dbReference type="SAM" id="MobiDB-lite"/>
    </source>
</evidence>
<dbReference type="AlphaFoldDB" id="A0A9D1Q899"/>
<proteinExistence type="predicted"/>
<evidence type="ECO:0000313" key="2">
    <source>
        <dbReference type="EMBL" id="HIW07425.1"/>
    </source>
</evidence>
<evidence type="ECO:0000313" key="3">
    <source>
        <dbReference type="Proteomes" id="UP000823934"/>
    </source>
</evidence>
<dbReference type="EMBL" id="DXHP01000194">
    <property type="protein sequence ID" value="HIW07425.1"/>
    <property type="molecule type" value="Genomic_DNA"/>
</dbReference>
<feature type="region of interest" description="Disordered" evidence="1">
    <location>
        <begin position="53"/>
        <end position="148"/>
    </location>
</feature>
<feature type="compositionally biased region" description="Basic and acidic residues" evidence="1">
    <location>
        <begin position="97"/>
        <end position="117"/>
    </location>
</feature>
<protein>
    <submittedName>
        <fullName evidence="2">Uncharacterized protein</fullName>
    </submittedName>
</protein>
<gene>
    <name evidence="2" type="ORF">H9889_08915</name>
</gene>
<accession>A0A9D1Q899</accession>
<comment type="caution">
    <text evidence="2">The sequence shown here is derived from an EMBL/GenBank/DDBJ whole genome shotgun (WGS) entry which is preliminary data.</text>
</comment>